<sequence length="52" mass="5823">MSAIVEMSEQMVRHYSKDVNKHCLAINGMKKLEEAWKETRANLFGSGSASAH</sequence>
<accession>A0ABQ4TCX0</accession>
<keyword evidence="2" id="KW-1185">Reference proteome</keyword>
<proteinExistence type="predicted"/>
<name>A0ABQ4TCX0_METOR</name>
<evidence type="ECO:0000313" key="2">
    <source>
        <dbReference type="Proteomes" id="UP001055156"/>
    </source>
</evidence>
<reference evidence="1" key="1">
    <citation type="journal article" date="2021" name="Front. Microbiol.">
        <title>Comprehensive Comparative Genomics and Phenotyping of Methylobacterium Species.</title>
        <authorList>
            <person name="Alessa O."/>
            <person name="Ogura Y."/>
            <person name="Fujitani Y."/>
            <person name="Takami H."/>
            <person name="Hayashi T."/>
            <person name="Sahin N."/>
            <person name="Tani A."/>
        </authorList>
    </citation>
    <scope>NUCLEOTIDE SEQUENCE</scope>
    <source>
        <strain evidence="1">NBRC 15689</strain>
    </source>
</reference>
<dbReference type="RefSeq" id="WP_238312925.1">
    <property type="nucleotide sequence ID" value="NZ_BPQV01000012.1"/>
</dbReference>
<gene>
    <name evidence="1" type="ORF">LKMONMHP_3778</name>
</gene>
<organism evidence="1 2">
    <name type="scientific">Methylobacterium organophilum</name>
    <dbReference type="NCBI Taxonomy" id="410"/>
    <lineage>
        <taxon>Bacteria</taxon>
        <taxon>Pseudomonadati</taxon>
        <taxon>Pseudomonadota</taxon>
        <taxon>Alphaproteobacteria</taxon>
        <taxon>Hyphomicrobiales</taxon>
        <taxon>Methylobacteriaceae</taxon>
        <taxon>Methylobacterium</taxon>
    </lineage>
</organism>
<evidence type="ECO:0000313" key="1">
    <source>
        <dbReference type="EMBL" id="GJE28904.1"/>
    </source>
</evidence>
<dbReference type="Proteomes" id="UP001055156">
    <property type="component" value="Unassembled WGS sequence"/>
</dbReference>
<protein>
    <submittedName>
        <fullName evidence="1">Uncharacterized protein</fullName>
    </submittedName>
</protein>
<dbReference type="EMBL" id="BPQV01000012">
    <property type="protein sequence ID" value="GJE28904.1"/>
    <property type="molecule type" value="Genomic_DNA"/>
</dbReference>
<comment type="caution">
    <text evidence="1">The sequence shown here is derived from an EMBL/GenBank/DDBJ whole genome shotgun (WGS) entry which is preliminary data.</text>
</comment>
<reference evidence="1" key="2">
    <citation type="submission" date="2021-08" db="EMBL/GenBank/DDBJ databases">
        <authorList>
            <person name="Tani A."/>
            <person name="Ola A."/>
            <person name="Ogura Y."/>
            <person name="Katsura K."/>
            <person name="Hayashi T."/>
        </authorList>
    </citation>
    <scope>NUCLEOTIDE SEQUENCE</scope>
    <source>
        <strain evidence="1">NBRC 15689</strain>
    </source>
</reference>